<proteinExistence type="predicted"/>
<comment type="caution">
    <text evidence="2">The sequence shown here is derived from an EMBL/GenBank/DDBJ whole genome shotgun (WGS) entry which is preliminary data.</text>
</comment>
<feature type="region of interest" description="Disordered" evidence="1">
    <location>
        <begin position="1"/>
        <end position="25"/>
    </location>
</feature>
<evidence type="ECO:0000313" key="2">
    <source>
        <dbReference type="EMBL" id="GBF06469.1"/>
    </source>
</evidence>
<evidence type="ECO:0000256" key="1">
    <source>
        <dbReference type="SAM" id="MobiDB-lite"/>
    </source>
</evidence>
<sequence length="120" mass="13326">MNGPGVRSQWECPGASFLLGPRQEDKRRLQLPSPALRKQLYEFPARGREKNTVPNVLPLHEQDACIPNPTGRASGRRPEGLTRASYLCTGTSAPSARAIRSSASTSRARLVAKFRRMKPW</sequence>
<accession>A0A2I9CWQ5</accession>
<protein>
    <submittedName>
        <fullName evidence="2">Uncharacterized protein</fullName>
    </submittedName>
</protein>
<keyword evidence="3" id="KW-1185">Reference proteome</keyword>
<dbReference type="AlphaFoldDB" id="A0A2I9CWQ5"/>
<dbReference type="EMBL" id="BFAG01000009">
    <property type="protein sequence ID" value="GBF06469.1"/>
    <property type="molecule type" value="Genomic_DNA"/>
</dbReference>
<gene>
    <name evidence="2" type="ORF">DAERI_090055</name>
</gene>
<evidence type="ECO:0000313" key="3">
    <source>
        <dbReference type="Proteomes" id="UP000236569"/>
    </source>
</evidence>
<dbReference type="Proteomes" id="UP000236569">
    <property type="component" value="Unassembled WGS sequence"/>
</dbReference>
<reference evidence="3" key="1">
    <citation type="submission" date="2018-01" db="EMBL/GenBank/DDBJ databases">
        <title>Draft Genome Sequence of the Radioresistant Bacterium Deinococcus aerius TR0125, Isolated from the Higher Atmosphere above Japan.</title>
        <authorList>
            <person name="Satoh K."/>
            <person name="Arai H."/>
            <person name="Sanzen T."/>
            <person name="Kawaguchi Y."/>
            <person name="Hayashi H."/>
            <person name="Yokobori S."/>
            <person name="Yamagishi A."/>
            <person name="Oono Y."/>
            <person name="Narumi I."/>
        </authorList>
    </citation>
    <scope>NUCLEOTIDE SEQUENCE [LARGE SCALE GENOMIC DNA]</scope>
    <source>
        <strain evidence="3">TR0125</strain>
    </source>
</reference>
<name>A0A2I9CWQ5_9DEIO</name>
<organism evidence="2 3">
    <name type="scientific">Deinococcus aerius</name>
    <dbReference type="NCBI Taxonomy" id="200253"/>
    <lineage>
        <taxon>Bacteria</taxon>
        <taxon>Thermotogati</taxon>
        <taxon>Deinococcota</taxon>
        <taxon>Deinococci</taxon>
        <taxon>Deinococcales</taxon>
        <taxon>Deinococcaceae</taxon>
        <taxon>Deinococcus</taxon>
    </lineage>
</organism>